<organism evidence="2 3">
    <name type="scientific">Chelatococcus reniformis</name>
    <dbReference type="NCBI Taxonomy" id="1494448"/>
    <lineage>
        <taxon>Bacteria</taxon>
        <taxon>Pseudomonadati</taxon>
        <taxon>Pseudomonadota</taxon>
        <taxon>Alphaproteobacteria</taxon>
        <taxon>Hyphomicrobiales</taxon>
        <taxon>Chelatococcaceae</taxon>
        <taxon>Chelatococcus</taxon>
    </lineage>
</organism>
<feature type="compositionally biased region" description="Low complexity" evidence="1">
    <location>
        <begin position="33"/>
        <end position="48"/>
    </location>
</feature>
<feature type="region of interest" description="Disordered" evidence="1">
    <location>
        <begin position="26"/>
        <end position="50"/>
    </location>
</feature>
<name>A0A916XBY7_9HYPH</name>
<dbReference type="InterPro" id="IPR021232">
    <property type="entry name" value="DUF2735"/>
</dbReference>
<keyword evidence="3" id="KW-1185">Reference proteome</keyword>
<sequence length="65" mass="7066">MTTGFERPSAQIYQFPLGGRAVLARRRDETRSAAEPTPASTPAIAAGSGWYHEAAMQEADRSRKS</sequence>
<dbReference type="EMBL" id="BMGG01000003">
    <property type="protein sequence ID" value="GGC60572.1"/>
    <property type="molecule type" value="Genomic_DNA"/>
</dbReference>
<evidence type="ECO:0000256" key="1">
    <source>
        <dbReference type="SAM" id="MobiDB-lite"/>
    </source>
</evidence>
<protein>
    <recommendedName>
        <fullName evidence="4">DUF2735 domain-containing protein</fullName>
    </recommendedName>
</protein>
<dbReference type="Proteomes" id="UP000637002">
    <property type="component" value="Unassembled WGS sequence"/>
</dbReference>
<dbReference type="RefSeq" id="WP_188608914.1">
    <property type="nucleotide sequence ID" value="NZ_BMGG01000003.1"/>
</dbReference>
<proteinExistence type="predicted"/>
<comment type="caution">
    <text evidence="2">The sequence shown here is derived from an EMBL/GenBank/DDBJ whole genome shotgun (WGS) entry which is preliminary data.</text>
</comment>
<evidence type="ECO:0008006" key="4">
    <source>
        <dbReference type="Google" id="ProtNLM"/>
    </source>
</evidence>
<evidence type="ECO:0000313" key="3">
    <source>
        <dbReference type="Proteomes" id="UP000637002"/>
    </source>
</evidence>
<accession>A0A916XBY7</accession>
<reference evidence="2" key="1">
    <citation type="journal article" date="2014" name="Int. J. Syst. Evol. Microbiol.">
        <title>Complete genome sequence of Corynebacterium casei LMG S-19264T (=DSM 44701T), isolated from a smear-ripened cheese.</title>
        <authorList>
            <consortium name="US DOE Joint Genome Institute (JGI-PGF)"/>
            <person name="Walter F."/>
            <person name="Albersmeier A."/>
            <person name="Kalinowski J."/>
            <person name="Ruckert C."/>
        </authorList>
    </citation>
    <scope>NUCLEOTIDE SEQUENCE</scope>
    <source>
        <strain evidence="2">CGMCC 1.12919</strain>
    </source>
</reference>
<evidence type="ECO:0000313" key="2">
    <source>
        <dbReference type="EMBL" id="GGC60572.1"/>
    </source>
</evidence>
<dbReference type="Pfam" id="PF10931">
    <property type="entry name" value="DUF2735"/>
    <property type="match status" value="1"/>
</dbReference>
<reference evidence="2" key="2">
    <citation type="submission" date="2020-09" db="EMBL/GenBank/DDBJ databases">
        <authorList>
            <person name="Sun Q."/>
            <person name="Zhou Y."/>
        </authorList>
    </citation>
    <scope>NUCLEOTIDE SEQUENCE</scope>
    <source>
        <strain evidence="2">CGMCC 1.12919</strain>
    </source>
</reference>
<dbReference type="AlphaFoldDB" id="A0A916XBY7"/>
<gene>
    <name evidence="2" type="ORF">GCM10010994_19010</name>
</gene>